<dbReference type="Proteomes" id="UP000217736">
    <property type="component" value="Chromosome"/>
</dbReference>
<evidence type="ECO:0000313" key="1">
    <source>
        <dbReference type="EMBL" id="BAX90827.1"/>
    </source>
</evidence>
<dbReference type="OrthoDB" id="4753518at2"/>
<organism evidence="1 2">
    <name type="scientific">Mycobacterium shigaense</name>
    <dbReference type="NCBI Taxonomy" id="722731"/>
    <lineage>
        <taxon>Bacteria</taxon>
        <taxon>Bacillati</taxon>
        <taxon>Actinomycetota</taxon>
        <taxon>Actinomycetes</taxon>
        <taxon>Mycobacteriales</taxon>
        <taxon>Mycobacteriaceae</taxon>
        <taxon>Mycobacterium</taxon>
        <taxon>Mycobacterium simiae complex</taxon>
    </lineage>
</organism>
<gene>
    <name evidence="1" type="ORF">MSG_00663</name>
</gene>
<sequence>MRFAATLLCWLATTLALAVVVPATWVQRNIVNPDGYAALAEQAAYDPGLQSAMAAELTTRATALIAARNGGRVPADSSQVHTAAAAFTSGPSFPALFAQANRAAHGWLFSDPRSGQDGDGWTVDLAPMLKDPAIAQLLASYRVQVPATLTVPLTVSLSSMSEPVRQGELSPLGDWGSRATTVALVWCGGCAALTLLAARRRGKALTSLGVSALLVGAAGWVGIEVGAPYVNDALNCTTGNVRQVADVMVAHAGAGLREWLDLTLGAGAALVVFGVFVAMAGSVARGKRGS</sequence>
<dbReference type="EMBL" id="AP018164">
    <property type="protein sequence ID" value="BAX90827.1"/>
    <property type="molecule type" value="Genomic_DNA"/>
</dbReference>
<evidence type="ECO:0000313" key="2">
    <source>
        <dbReference type="Proteomes" id="UP000217736"/>
    </source>
</evidence>
<dbReference type="RefSeq" id="WP_096437056.1">
    <property type="nucleotide sequence ID" value="NZ_AP018164.1"/>
</dbReference>
<name>A0A1Z4ECZ2_9MYCO</name>
<dbReference type="AlphaFoldDB" id="A0A1Z4ECZ2"/>
<proteinExistence type="predicted"/>
<keyword evidence="2" id="KW-1185">Reference proteome</keyword>
<protein>
    <submittedName>
        <fullName evidence="1">Uncharacterized protein</fullName>
    </submittedName>
</protein>
<dbReference type="KEGG" id="mshg:MSG_00663"/>
<reference evidence="2" key="1">
    <citation type="submission" date="2017-06" db="EMBL/GenBank/DDBJ databases">
        <title>Complete Genome Sequence of Mycobacterium shigaense.</title>
        <authorList>
            <person name="Fukano H."/>
            <person name="Yoshida M."/>
            <person name="Kazumi Y."/>
            <person name="Ogura Y."/>
            <person name="Mitarai S."/>
            <person name="Hayashi T."/>
            <person name="Hoshino Y."/>
        </authorList>
    </citation>
    <scope>NUCLEOTIDE SEQUENCE [LARGE SCALE GENOMIC DNA]</scope>
    <source>
        <strain evidence="2">UN-152</strain>
    </source>
</reference>
<accession>A0A1Z4ECZ2</accession>